<dbReference type="KEGG" id="vg:80519067"/>
<sequence>MNIPDYSNHYVTHKYLPNDLKIMKINGCDVCQTCGNLIYTKIKHIRHDSERSFSGYNGWGITYEEQIIWLCLKCEGFQNSLQK</sequence>
<organism evidence="1">
    <name type="scientific">Tupanvirus soda lake</name>
    <dbReference type="NCBI Taxonomy" id="2126985"/>
    <lineage>
        <taxon>Viruses</taxon>
        <taxon>Varidnaviria</taxon>
        <taxon>Bamfordvirae</taxon>
        <taxon>Nucleocytoviricota</taxon>
        <taxon>Megaviricetes</taxon>
        <taxon>Imitervirales</taxon>
        <taxon>Mimiviridae</taxon>
        <taxon>Megamimivirinae</taxon>
        <taxon>Tupanvirus</taxon>
        <taxon>Tupanvirus salinum</taxon>
    </lineage>
</organism>
<protein>
    <submittedName>
        <fullName evidence="1">Putative orfan</fullName>
    </submittedName>
</protein>
<evidence type="ECO:0000313" key="1">
    <source>
        <dbReference type="EMBL" id="QKU35630.1"/>
    </source>
</evidence>
<reference evidence="1" key="1">
    <citation type="submission" date="2017-01" db="EMBL/GenBank/DDBJ databases">
        <authorList>
            <person name="Assis F.L."/>
            <person name="Abrahao J.S."/>
            <person name="Silva L."/>
            <person name="Khalil J.B."/>
            <person name="Rodrigues R."/>
            <person name="Silva L.S."/>
            <person name="Arantes T."/>
            <person name="Boratto P."/>
            <person name="Andrade M."/>
            <person name="Kroon E.G."/>
            <person name="Ribeiro B."/>
            <person name="Bergier I."/>
            <person name="Seligmann H."/>
            <person name="Ghigo E."/>
            <person name="Colson P."/>
            <person name="Levasseur A."/>
            <person name="Raoult D."/>
            <person name="Scola B.L."/>
        </authorList>
    </citation>
    <scope>NUCLEOTIDE SEQUENCE</scope>
    <source>
        <strain evidence="1">Soda lake</strain>
    </source>
</reference>
<dbReference type="GeneID" id="80519067"/>
<dbReference type="RefSeq" id="YP_010782303.1">
    <property type="nucleotide sequence ID" value="NC_075039.1"/>
</dbReference>
<accession>A0A6N1NNY3</accession>
<name>A0A6N1NNY3_9VIRU</name>
<reference evidence="1" key="2">
    <citation type="journal article" date="2018" name="Nat. Commun.">
        <title>Tailed giant Tupanvirus possesses the most complete translational apparatus of the known virosphere.</title>
        <authorList>
            <person name="Abrahao J."/>
            <person name="Silva L."/>
            <person name="Silva L.S."/>
            <person name="Khalil J.Y.B."/>
            <person name="Rodrigues R."/>
            <person name="Arantes T."/>
            <person name="Assis F."/>
            <person name="Boratto P."/>
            <person name="Andrade M."/>
            <person name="Kroon E.G."/>
            <person name="Ribeiro B."/>
            <person name="Bergier I."/>
            <person name="Seligmann H."/>
            <person name="Ghigo E."/>
            <person name="Colson P."/>
            <person name="Levasseur A."/>
            <person name="Kroemer G."/>
            <person name="Raoult D."/>
            <person name="La Scola B."/>
        </authorList>
    </citation>
    <scope>NUCLEOTIDE SEQUENCE [LARGE SCALE GENOMIC DNA]</scope>
    <source>
        <strain evidence="1">Soda lake</strain>
    </source>
</reference>
<proteinExistence type="predicted"/>
<dbReference type="EMBL" id="KY523104">
    <property type="protein sequence ID" value="QKU35630.1"/>
    <property type="molecule type" value="Genomic_DNA"/>
</dbReference>